<evidence type="ECO:0000313" key="2">
    <source>
        <dbReference type="EMBL" id="KAK4019415.1"/>
    </source>
</evidence>
<gene>
    <name evidence="2" type="ORF">OUZ56_001437</name>
</gene>
<evidence type="ECO:0000256" key="1">
    <source>
        <dbReference type="SAM" id="MobiDB-lite"/>
    </source>
</evidence>
<protein>
    <submittedName>
        <fullName evidence="2">Uncharacterized protein</fullName>
    </submittedName>
</protein>
<sequence>MRHEPRNNQRYTTHNRTKKAQKEERIKIRTLLNTWLRYDEMINTLHTPCGAANQNGENMRRTCPYNMLAAIRLFGIHVIKEVWCNLVCAGFGFSPTTEKMTHWLQFEANDVGKELNT</sequence>
<dbReference type="EMBL" id="JAOYFB010000036">
    <property type="protein sequence ID" value="KAK4019415.1"/>
    <property type="molecule type" value="Genomic_DNA"/>
</dbReference>
<comment type="caution">
    <text evidence="2">The sequence shown here is derived from an EMBL/GenBank/DDBJ whole genome shotgun (WGS) entry which is preliminary data.</text>
</comment>
<accession>A0ABR0A2M8</accession>
<reference evidence="2 3" key="1">
    <citation type="journal article" date="2023" name="Nucleic Acids Res.">
        <title>The hologenome of Daphnia magna reveals possible DNA methylation and microbiome-mediated evolution of the host genome.</title>
        <authorList>
            <person name="Chaturvedi A."/>
            <person name="Li X."/>
            <person name="Dhandapani V."/>
            <person name="Marshall H."/>
            <person name="Kissane S."/>
            <person name="Cuenca-Cambronero M."/>
            <person name="Asole G."/>
            <person name="Calvet F."/>
            <person name="Ruiz-Romero M."/>
            <person name="Marangio P."/>
            <person name="Guigo R."/>
            <person name="Rago D."/>
            <person name="Mirbahai L."/>
            <person name="Eastwood N."/>
            <person name="Colbourne J.K."/>
            <person name="Zhou J."/>
            <person name="Mallon E."/>
            <person name="Orsini L."/>
        </authorList>
    </citation>
    <scope>NUCLEOTIDE SEQUENCE [LARGE SCALE GENOMIC DNA]</scope>
    <source>
        <strain evidence="2">LRV0_1</strain>
    </source>
</reference>
<feature type="region of interest" description="Disordered" evidence="1">
    <location>
        <begin position="1"/>
        <end position="22"/>
    </location>
</feature>
<keyword evidence="3" id="KW-1185">Reference proteome</keyword>
<proteinExistence type="predicted"/>
<organism evidence="2 3">
    <name type="scientific">Daphnia magna</name>
    <dbReference type="NCBI Taxonomy" id="35525"/>
    <lineage>
        <taxon>Eukaryota</taxon>
        <taxon>Metazoa</taxon>
        <taxon>Ecdysozoa</taxon>
        <taxon>Arthropoda</taxon>
        <taxon>Crustacea</taxon>
        <taxon>Branchiopoda</taxon>
        <taxon>Diplostraca</taxon>
        <taxon>Cladocera</taxon>
        <taxon>Anomopoda</taxon>
        <taxon>Daphniidae</taxon>
        <taxon>Daphnia</taxon>
    </lineage>
</organism>
<evidence type="ECO:0000313" key="3">
    <source>
        <dbReference type="Proteomes" id="UP001234178"/>
    </source>
</evidence>
<dbReference type="Proteomes" id="UP001234178">
    <property type="component" value="Unassembled WGS sequence"/>
</dbReference>
<name>A0ABR0A2M8_9CRUS</name>